<gene>
    <name evidence="2" type="ORF">ACFSAH_11340</name>
</gene>
<dbReference type="InterPro" id="IPR011990">
    <property type="entry name" value="TPR-like_helical_dom_sf"/>
</dbReference>
<organism evidence="2 3">
    <name type="scientific">Pseudopedobacter beijingensis</name>
    <dbReference type="NCBI Taxonomy" id="1207056"/>
    <lineage>
        <taxon>Bacteria</taxon>
        <taxon>Pseudomonadati</taxon>
        <taxon>Bacteroidota</taxon>
        <taxon>Sphingobacteriia</taxon>
        <taxon>Sphingobacteriales</taxon>
        <taxon>Sphingobacteriaceae</taxon>
        <taxon>Pseudopedobacter</taxon>
    </lineage>
</organism>
<dbReference type="Gene3D" id="1.25.40.390">
    <property type="match status" value="1"/>
</dbReference>
<proteinExistence type="predicted"/>
<feature type="signal peptide" evidence="1">
    <location>
        <begin position="1"/>
        <end position="24"/>
    </location>
</feature>
<dbReference type="PROSITE" id="PS51257">
    <property type="entry name" value="PROKAR_LIPOPROTEIN"/>
    <property type="match status" value="1"/>
</dbReference>
<keyword evidence="1" id="KW-0732">Signal</keyword>
<reference evidence="3" key="1">
    <citation type="journal article" date="2019" name="Int. J. Syst. Evol. Microbiol.">
        <title>The Global Catalogue of Microorganisms (GCM) 10K type strain sequencing project: providing services to taxonomists for standard genome sequencing and annotation.</title>
        <authorList>
            <consortium name="The Broad Institute Genomics Platform"/>
            <consortium name="The Broad Institute Genome Sequencing Center for Infectious Disease"/>
            <person name="Wu L."/>
            <person name="Ma J."/>
        </authorList>
    </citation>
    <scope>NUCLEOTIDE SEQUENCE [LARGE SCALE GENOMIC DNA]</scope>
    <source>
        <strain evidence="3">CCUG 53762</strain>
    </source>
</reference>
<protein>
    <submittedName>
        <fullName evidence="2">SusD/RagB family nutrient-binding outer membrane lipoprotein</fullName>
    </submittedName>
</protein>
<dbReference type="EMBL" id="JBHUDG010000017">
    <property type="protein sequence ID" value="MFD1630475.1"/>
    <property type="molecule type" value="Genomic_DNA"/>
</dbReference>
<sequence length="478" mass="54044">MKRNKVIIYSLLAFIGVLSSCTTGLDDLRKKPEGIDNPGASSFLNNSLYQAVTHIQRQAHTINTQLAQVAVFRELQGNNQIHRYQISAGTSNAMWATPYRQLLNFKEMRRLAEEKKDANYTAIALTLESWLISNITDVYGDVPYSDALKGMEGNTTPKFDTQQQIYDTIFVNLERANSLYDLTKPLTGDDLLYNANVAANLTKWKRFTNALTLRLLMRVQGKGAEYQDKLRDFLANPTKYPLMRNNDDGATFFYTNVTPFVNAFYDVRDLSFNGSIKFSHSFIGKLASTNDPRLPLWATTVGSGYVGMPIGYPAADPAYRTGSYSTYILDLKRSKYFGDIMQYSEQQFLLSEAVVRGLMVGNGKTYYDDAVTSALAYWGITTNTSFLLNPEVSYNGTVERIMDQKYVALFGNGFQQWHEIRRTGYPALVLGEDMHNDGKHPARLPYPASVLLYNKTNYDAVVNRMGGDNLNVKVWWMN</sequence>
<dbReference type="Pfam" id="PF12771">
    <property type="entry name" value="SusD-like_2"/>
    <property type="match status" value="1"/>
</dbReference>
<name>A0ABW4ICK3_9SPHI</name>
<evidence type="ECO:0000256" key="1">
    <source>
        <dbReference type="SAM" id="SignalP"/>
    </source>
</evidence>
<dbReference type="InterPro" id="IPR041662">
    <property type="entry name" value="SusD-like_2"/>
</dbReference>
<keyword evidence="2" id="KW-0449">Lipoprotein</keyword>
<keyword evidence="3" id="KW-1185">Reference proteome</keyword>
<accession>A0ABW4ICK3</accession>
<evidence type="ECO:0000313" key="2">
    <source>
        <dbReference type="EMBL" id="MFD1630475.1"/>
    </source>
</evidence>
<evidence type="ECO:0000313" key="3">
    <source>
        <dbReference type="Proteomes" id="UP001597118"/>
    </source>
</evidence>
<dbReference type="RefSeq" id="WP_379662852.1">
    <property type="nucleotide sequence ID" value="NZ_JBHUDG010000017.1"/>
</dbReference>
<dbReference type="Proteomes" id="UP001597118">
    <property type="component" value="Unassembled WGS sequence"/>
</dbReference>
<dbReference type="SUPFAM" id="SSF48452">
    <property type="entry name" value="TPR-like"/>
    <property type="match status" value="1"/>
</dbReference>
<feature type="chain" id="PRO_5045222064" evidence="1">
    <location>
        <begin position="25"/>
        <end position="478"/>
    </location>
</feature>
<comment type="caution">
    <text evidence="2">The sequence shown here is derived from an EMBL/GenBank/DDBJ whole genome shotgun (WGS) entry which is preliminary data.</text>
</comment>